<feature type="transmembrane region" description="Helical" evidence="8">
    <location>
        <begin position="285"/>
        <end position="304"/>
    </location>
</feature>
<feature type="transmembrane region" description="Helical" evidence="8">
    <location>
        <begin position="12"/>
        <end position="35"/>
    </location>
</feature>
<dbReference type="GO" id="GO:0005886">
    <property type="term" value="C:plasma membrane"/>
    <property type="evidence" value="ECO:0007669"/>
    <property type="project" value="UniProtKB-SubCell"/>
</dbReference>
<comment type="subcellular location">
    <subcellularLocation>
        <location evidence="1">Cell membrane</location>
        <topology evidence="1">Multi-pass membrane protein</topology>
    </subcellularLocation>
</comment>
<feature type="transmembrane region" description="Helical" evidence="8">
    <location>
        <begin position="123"/>
        <end position="143"/>
    </location>
</feature>
<dbReference type="SUPFAM" id="SSF81345">
    <property type="entry name" value="ABC transporter involved in vitamin B12 uptake, BtuC"/>
    <property type="match status" value="1"/>
</dbReference>
<keyword evidence="4" id="KW-1003">Cell membrane</keyword>
<evidence type="ECO:0000256" key="5">
    <source>
        <dbReference type="ARBA" id="ARBA00022692"/>
    </source>
</evidence>
<evidence type="ECO:0000256" key="1">
    <source>
        <dbReference type="ARBA" id="ARBA00004651"/>
    </source>
</evidence>
<reference evidence="9 10" key="1">
    <citation type="submission" date="2019-07" db="EMBL/GenBank/DDBJ databases">
        <authorList>
            <person name="Kim J.K."/>
            <person name="Cheong H.-M."/>
            <person name="Choi Y."/>
            <person name="Hwang K.J."/>
            <person name="Lee S."/>
            <person name="Choi C."/>
        </authorList>
    </citation>
    <scope>NUCLEOTIDE SEQUENCE [LARGE SCALE GENOMIC DNA]</scope>
    <source>
        <strain evidence="9 10">KS 22</strain>
    </source>
</reference>
<dbReference type="GO" id="GO:0022857">
    <property type="term" value="F:transmembrane transporter activity"/>
    <property type="evidence" value="ECO:0007669"/>
    <property type="project" value="InterPro"/>
</dbReference>
<evidence type="ECO:0000256" key="8">
    <source>
        <dbReference type="SAM" id="Phobius"/>
    </source>
</evidence>
<feature type="transmembrane region" description="Helical" evidence="8">
    <location>
        <begin position="199"/>
        <end position="218"/>
    </location>
</feature>
<feature type="transmembrane region" description="Helical" evidence="8">
    <location>
        <begin position="311"/>
        <end position="332"/>
    </location>
</feature>
<evidence type="ECO:0000313" key="10">
    <source>
        <dbReference type="Proteomes" id="UP000515679"/>
    </source>
</evidence>
<gene>
    <name evidence="9" type="ORF">FPL14_21135</name>
</gene>
<dbReference type="PANTHER" id="PTHR30472:SF24">
    <property type="entry name" value="FERRIC ENTEROBACTIN TRANSPORT SYSTEM PERMEASE PROTEIN FEPG"/>
    <property type="match status" value="1"/>
</dbReference>
<dbReference type="PANTHER" id="PTHR30472">
    <property type="entry name" value="FERRIC ENTEROBACTIN TRANSPORT SYSTEM PERMEASE PROTEIN"/>
    <property type="match status" value="1"/>
</dbReference>
<dbReference type="AlphaFoldDB" id="A0A7G5C2G7"/>
<dbReference type="GO" id="GO:0033214">
    <property type="term" value="P:siderophore-iron import into cell"/>
    <property type="evidence" value="ECO:0007669"/>
    <property type="project" value="TreeGrafter"/>
</dbReference>
<dbReference type="FunFam" id="1.10.3470.10:FF:000001">
    <property type="entry name" value="Vitamin B12 ABC transporter permease BtuC"/>
    <property type="match status" value="1"/>
</dbReference>
<dbReference type="RefSeq" id="WP_182299635.1">
    <property type="nucleotide sequence ID" value="NZ_CP041969.1"/>
</dbReference>
<dbReference type="Proteomes" id="UP000515679">
    <property type="component" value="Chromosome"/>
</dbReference>
<keyword evidence="10" id="KW-1185">Reference proteome</keyword>
<evidence type="ECO:0000256" key="6">
    <source>
        <dbReference type="ARBA" id="ARBA00022989"/>
    </source>
</evidence>
<feature type="transmembrane region" description="Helical" evidence="8">
    <location>
        <begin position="98"/>
        <end position="117"/>
    </location>
</feature>
<evidence type="ECO:0000256" key="3">
    <source>
        <dbReference type="ARBA" id="ARBA00022448"/>
    </source>
</evidence>
<evidence type="ECO:0000256" key="4">
    <source>
        <dbReference type="ARBA" id="ARBA00022475"/>
    </source>
</evidence>
<dbReference type="Gene3D" id="1.10.3470.10">
    <property type="entry name" value="ABC transporter involved in vitamin B12 uptake, BtuC"/>
    <property type="match status" value="1"/>
</dbReference>
<dbReference type="InterPro" id="IPR000522">
    <property type="entry name" value="ABC_transptr_permease_BtuC"/>
</dbReference>
<name>A0A7G5C2G7_9BACL</name>
<accession>A0A7G5C2G7</accession>
<dbReference type="EMBL" id="CP041969">
    <property type="protein sequence ID" value="QMV43401.1"/>
    <property type="molecule type" value="Genomic_DNA"/>
</dbReference>
<organism evidence="9 10">
    <name type="scientific">Cohnella cholangitidis</name>
    <dbReference type="NCBI Taxonomy" id="2598458"/>
    <lineage>
        <taxon>Bacteria</taxon>
        <taxon>Bacillati</taxon>
        <taxon>Bacillota</taxon>
        <taxon>Bacilli</taxon>
        <taxon>Bacillales</taxon>
        <taxon>Paenibacillaceae</taxon>
        <taxon>Cohnella</taxon>
    </lineage>
</organism>
<keyword evidence="5 8" id="KW-0812">Transmembrane</keyword>
<proteinExistence type="inferred from homology"/>
<evidence type="ECO:0000256" key="7">
    <source>
        <dbReference type="ARBA" id="ARBA00023136"/>
    </source>
</evidence>
<evidence type="ECO:0000256" key="2">
    <source>
        <dbReference type="ARBA" id="ARBA00007935"/>
    </source>
</evidence>
<feature type="transmembrane region" description="Helical" evidence="8">
    <location>
        <begin position="66"/>
        <end position="86"/>
    </location>
</feature>
<keyword evidence="7 8" id="KW-0472">Membrane</keyword>
<dbReference type="CDD" id="cd06550">
    <property type="entry name" value="TM_ABC_iron-siderophores_like"/>
    <property type="match status" value="1"/>
</dbReference>
<evidence type="ECO:0000313" key="9">
    <source>
        <dbReference type="EMBL" id="QMV43401.1"/>
    </source>
</evidence>
<feature type="transmembrane region" description="Helical" evidence="8">
    <location>
        <begin position="244"/>
        <end position="265"/>
    </location>
</feature>
<comment type="similarity">
    <text evidence="2">Belongs to the binding-protein-dependent transport system permease family. FecCD subfamily.</text>
</comment>
<feature type="transmembrane region" description="Helical" evidence="8">
    <location>
        <begin position="155"/>
        <end position="179"/>
    </location>
</feature>
<keyword evidence="3" id="KW-0813">Transport</keyword>
<protein>
    <submittedName>
        <fullName evidence="9">Iron ABC transporter permease</fullName>
    </submittedName>
</protein>
<sequence length="337" mass="35549">MPTAGIIARGKGSFLGILLSLCVLNLIVLILQMILGDFPIPAADALKSVLGMGSERYDLVVNRFRFPRALVAFLAGTGLALSGVILQGITRNPLASPGVLGLNSGAALAAVSCMVLFPDFPITLLPFAAFAGAFMAALVSYFLAWKKGLSAVRLVLIGVGIAASAGAFVSFLLTFSDLAQAKRAVIWMSGSVYGRSWEHFWPLLPWLIVLFPSAMLFARRLDVLQLGDSLAIGLGTRLERSRGILLLIAVASAGASVAMAGTIGFVGLMAPHLSRYLVGSKSRRLIPAAMLTGGLLVMLADLLGRTLVTPLEIPCGILIALIGAPYMIYLLVKKRND</sequence>
<dbReference type="Pfam" id="PF01032">
    <property type="entry name" value="FecCD"/>
    <property type="match status" value="1"/>
</dbReference>
<dbReference type="KEGG" id="cchl:FPL14_21135"/>
<dbReference type="InterPro" id="IPR037294">
    <property type="entry name" value="ABC_BtuC-like"/>
</dbReference>
<keyword evidence="6 8" id="KW-1133">Transmembrane helix</keyword>